<proteinExistence type="predicted"/>
<sequence length="246" mass="26875">MSDFSGQSSSQLKRRLDIYQRPDFKDSRPQPDRHAILSQDLRGVGDWGQTQTSGNEGEEYPPNLDDDVLESTAQSGASPESGVSGNEHQQHTGGPPTPVDTPTRSGFDPQSSSYLPQPIKTPPTPTSPTHAKGDRPNRLDPEQGSSNASETGYSNWQANMRSPNSSTSYGETNHEDGPNHEGGRDHNNYASSNRTPSYKSGDEPNGGNQSTGQPVSQHNAPQSPYPYSEWDRYDSTQALNEVEKFK</sequence>
<name>A0A8E2JTI9_9PEZI</name>
<evidence type="ECO:0000313" key="2">
    <source>
        <dbReference type="EMBL" id="OCL08943.1"/>
    </source>
</evidence>
<keyword evidence="3" id="KW-1185">Reference proteome</keyword>
<feature type="region of interest" description="Disordered" evidence="1">
    <location>
        <begin position="1"/>
        <end position="234"/>
    </location>
</feature>
<evidence type="ECO:0000256" key="1">
    <source>
        <dbReference type="SAM" id="MobiDB-lite"/>
    </source>
</evidence>
<dbReference type="AlphaFoldDB" id="A0A8E2JTI9"/>
<feature type="compositionally biased region" description="Acidic residues" evidence="1">
    <location>
        <begin position="56"/>
        <end position="69"/>
    </location>
</feature>
<gene>
    <name evidence="2" type="ORF">AOQ84DRAFT_31063</name>
</gene>
<feature type="compositionally biased region" description="Basic and acidic residues" evidence="1">
    <location>
        <begin position="172"/>
        <end position="187"/>
    </location>
</feature>
<dbReference type="Proteomes" id="UP000250140">
    <property type="component" value="Unassembled WGS sequence"/>
</dbReference>
<feature type="compositionally biased region" description="Polar residues" evidence="1">
    <location>
        <begin position="71"/>
        <end position="87"/>
    </location>
</feature>
<feature type="compositionally biased region" description="Polar residues" evidence="1">
    <location>
        <begin position="206"/>
        <end position="222"/>
    </location>
</feature>
<accession>A0A8E2JTI9</accession>
<organism evidence="2 3">
    <name type="scientific">Glonium stellatum</name>
    <dbReference type="NCBI Taxonomy" id="574774"/>
    <lineage>
        <taxon>Eukaryota</taxon>
        <taxon>Fungi</taxon>
        <taxon>Dikarya</taxon>
        <taxon>Ascomycota</taxon>
        <taxon>Pezizomycotina</taxon>
        <taxon>Dothideomycetes</taxon>
        <taxon>Pleosporomycetidae</taxon>
        <taxon>Gloniales</taxon>
        <taxon>Gloniaceae</taxon>
        <taxon>Glonium</taxon>
    </lineage>
</organism>
<feature type="compositionally biased region" description="Polar residues" evidence="1">
    <location>
        <begin position="1"/>
        <end position="11"/>
    </location>
</feature>
<protein>
    <submittedName>
        <fullName evidence="2">Uncharacterized protein</fullName>
    </submittedName>
</protein>
<feature type="compositionally biased region" description="Basic and acidic residues" evidence="1">
    <location>
        <begin position="14"/>
        <end position="35"/>
    </location>
</feature>
<feature type="compositionally biased region" description="Polar residues" evidence="1">
    <location>
        <begin position="188"/>
        <end position="198"/>
    </location>
</feature>
<reference evidence="2 3" key="1">
    <citation type="journal article" date="2016" name="Nat. Commun.">
        <title>Ectomycorrhizal ecology is imprinted in the genome of the dominant symbiotic fungus Cenococcum geophilum.</title>
        <authorList>
            <consortium name="DOE Joint Genome Institute"/>
            <person name="Peter M."/>
            <person name="Kohler A."/>
            <person name="Ohm R.A."/>
            <person name="Kuo A."/>
            <person name="Krutzmann J."/>
            <person name="Morin E."/>
            <person name="Arend M."/>
            <person name="Barry K.W."/>
            <person name="Binder M."/>
            <person name="Choi C."/>
            <person name="Clum A."/>
            <person name="Copeland A."/>
            <person name="Grisel N."/>
            <person name="Haridas S."/>
            <person name="Kipfer T."/>
            <person name="LaButti K."/>
            <person name="Lindquist E."/>
            <person name="Lipzen A."/>
            <person name="Maire R."/>
            <person name="Meier B."/>
            <person name="Mihaltcheva S."/>
            <person name="Molinier V."/>
            <person name="Murat C."/>
            <person name="Poggeler S."/>
            <person name="Quandt C.A."/>
            <person name="Sperisen C."/>
            <person name="Tritt A."/>
            <person name="Tisserant E."/>
            <person name="Crous P.W."/>
            <person name="Henrissat B."/>
            <person name="Nehls U."/>
            <person name="Egli S."/>
            <person name="Spatafora J.W."/>
            <person name="Grigoriev I.V."/>
            <person name="Martin F.M."/>
        </authorList>
    </citation>
    <scope>NUCLEOTIDE SEQUENCE [LARGE SCALE GENOMIC DNA]</scope>
    <source>
        <strain evidence="2 3">CBS 207.34</strain>
    </source>
</reference>
<feature type="compositionally biased region" description="Basic and acidic residues" evidence="1">
    <location>
        <begin position="131"/>
        <end position="141"/>
    </location>
</feature>
<dbReference type="EMBL" id="KV749550">
    <property type="protein sequence ID" value="OCL08943.1"/>
    <property type="molecule type" value="Genomic_DNA"/>
</dbReference>
<feature type="compositionally biased region" description="Polar residues" evidence="1">
    <location>
        <begin position="143"/>
        <end position="171"/>
    </location>
</feature>
<evidence type="ECO:0000313" key="3">
    <source>
        <dbReference type="Proteomes" id="UP000250140"/>
    </source>
</evidence>